<reference evidence="3" key="2">
    <citation type="submission" date="2012-06" db="EMBL/GenBank/DDBJ databases">
        <title>Comparative genomic analyses of Aspergillus oryzae 3.042 and A. oryzae RIB40 for soy-sauce fermentation.</title>
        <authorList>
            <person name="Zhao G."/>
            <person name="Hou L."/>
            <person name="Wang C."/>
            <person name="Cao X."/>
        </authorList>
    </citation>
    <scope>NUCLEOTIDE SEQUENCE [LARGE SCALE GENOMIC DNA]</scope>
    <source>
        <strain evidence="3">3.042</strain>
    </source>
</reference>
<keyword evidence="1" id="KW-0732">Signal</keyword>
<reference evidence="2 3" key="1">
    <citation type="journal article" date="2012" name="Eukaryot. Cell">
        <title>Draft genome sequence of Aspergillus oryzae strain 3.042.</title>
        <authorList>
            <person name="Zhao G."/>
            <person name="Yao Y."/>
            <person name="Qi W."/>
            <person name="Wang C."/>
            <person name="Hou L."/>
            <person name="Zeng B."/>
            <person name="Cao X."/>
        </authorList>
    </citation>
    <scope>NUCLEOTIDE SEQUENCE [LARGE SCALE GENOMIC DNA]</scope>
    <source>
        <strain evidence="2 3">3.042</strain>
    </source>
</reference>
<evidence type="ECO:0000256" key="1">
    <source>
        <dbReference type="SAM" id="SignalP"/>
    </source>
</evidence>
<dbReference type="Proteomes" id="UP000002812">
    <property type="component" value="Unassembled WGS sequence"/>
</dbReference>
<accession>I8ILS2</accession>
<feature type="chain" id="PRO_5003713575" evidence="1">
    <location>
        <begin position="21"/>
        <end position="256"/>
    </location>
</feature>
<proteinExistence type="predicted"/>
<protein>
    <submittedName>
        <fullName evidence="2">Uncharacterized protein</fullName>
    </submittedName>
</protein>
<dbReference type="AlphaFoldDB" id="I8ILS2"/>
<sequence length="256" mass="28775">MKLSKILSIVLATLSVGVSSRPTTLSNNVQQVPADIRDEPFKVPVDIEKRAGHEETERFKNTQKYLGKQKLQLGKTYSFQGAAGSTTKTTSPIEREMKKTQQGYGFDHTGIVVGEVVKVPVGQKYELDFKGDLYHLRAKLEGSGQKAWYKTWVESIPWDPKPTPKTVTALHLQEVSGKWEEKAVHANTAGRFSAVFPVLRMRSLKANSSFQLARLARKTATDGKANGTTAPSMSRLLKRRYRCTIRVELWIELRIE</sequence>
<dbReference type="HOGENOM" id="CLU_1065512_0_0_1"/>
<name>I8ILS2_ASPO3</name>
<evidence type="ECO:0000313" key="3">
    <source>
        <dbReference type="Proteomes" id="UP000002812"/>
    </source>
</evidence>
<dbReference type="EMBL" id="AKHY01000119">
    <property type="protein sequence ID" value="EIT80006.1"/>
    <property type="molecule type" value="Genomic_DNA"/>
</dbReference>
<feature type="signal peptide" evidence="1">
    <location>
        <begin position="1"/>
        <end position="20"/>
    </location>
</feature>
<gene>
    <name evidence="2" type="ORF">Ao3042_03529</name>
</gene>
<dbReference type="OrthoDB" id="4440859at2759"/>
<organism evidence="2 3">
    <name type="scientific">Aspergillus oryzae (strain 3.042)</name>
    <name type="common">Yellow koji mold</name>
    <dbReference type="NCBI Taxonomy" id="1160506"/>
    <lineage>
        <taxon>Eukaryota</taxon>
        <taxon>Fungi</taxon>
        <taxon>Dikarya</taxon>
        <taxon>Ascomycota</taxon>
        <taxon>Pezizomycotina</taxon>
        <taxon>Eurotiomycetes</taxon>
        <taxon>Eurotiomycetidae</taxon>
        <taxon>Eurotiales</taxon>
        <taxon>Aspergillaceae</taxon>
        <taxon>Aspergillus</taxon>
        <taxon>Aspergillus subgen. Circumdati</taxon>
    </lineage>
</organism>
<comment type="caution">
    <text evidence="2">The sequence shown here is derived from an EMBL/GenBank/DDBJ whole genome shotgun (WGS) entry which is preliminary data.</text>
</comment>
<evidence type="ECO:0000313" key="2">
    <source>
        <dbReference type="EMBL" id="EIT80006.1"/>
    </source>
</evidence>